<gene>
    <name evidence="4" type="primary">sodC</name>
    <name evidence="4" type="ORF">Mal64_27850</name>
</gene>
<dbReference type="InterPro" id="IPR001424">
    <property type="entry name" value="SOD_Cu_Zn_dom"/>
</dbReference>
<dbReference type="GO" id="GO:0004784">
    <property type="term" value="F:superoxide dismutase activity"/>
    <property type="evidence" value="ECO:0007669"/>
    <property type="project" value="UniProtKB-EC"/>
</dbReference>
<comment type="caution">
    <text evidence="4">The sequence shown here is derived from an EMBL/GenBank/DDBJ whole genome shotgun (WGS) entry which is preliminary data.</text>
</comment>
<evidence type="ECO:0000256" key="1">
    <source>
        <dbReference type="ARBA" id="ARBA00010457"/>
    </source>
</evidence>
<keyword evidence="4" id="KW-0560">Oxidoreductase</keyword>
<dbReference type="PANTHER" id="PTHR10003">
    <property type="entry name" value="SUPEROXIDE DISMUTASE CU-ZN -RELATED"/>
    <property type="match status" value="1"/>
</dbReference>
<keyword evidence="5" id="KW-1185">Reference proteome</keyword>
<dbReference type="Pfam" id="PF00080">
    <property type="entry name" value="Sod_Cu"/>
    <property type="match status" value="1"/>
</dbReference>
<protein>
    <submittedName>
        <fullName evidence="4">Superoxide dismutase [Cu-Zn]</fullName>
        <ecNumber evidence="4">1.15.1.1</ecNumber>
    </submittedName>
</protein>
<dbReference type="EMBL" id="SJPQ01000003">
    <property type="protein sequence ID" value="TWT87247.1"/>
    <property type="molecule type" value="Genomic_DNA"/>
</dbReference>
<feature type="signal peptide" evidence="2">
    <location>
        <begin position="1"/>
        <end position="29"/>
    </location>
</feature>
<evidence type="ECO:0000256" key="2">
    <source>
        <dbReference type="SAM" id="SignalP"/>
    </source>
</evidence>
<dbReference type="InterPro" id="IPR036423">
    <property type="entry name" value="SOD-like_Cu/Zn_dom_sf"/>
</dbReference>
<dbReference type="SUPFAM" id="SSF49329">
    <property type="entry name" value="Cu,Zn superoxide dismutase-like"/>
    <property type="match status" value="1"/>
</dbReference>
<feature type="chain" id="PRO_5022802183" evidence="2">
    <location>
        <begin position="30"/>
        <end position="209"/>
    </location>
</feature>
<comment type="similarity">
    <text evidence="1">Belongs to the Cu-Zn superoxide dismutase family.</text>
</comment>
<feature type="domain" description="Superoxide dismutase copper/zinc binding" evidence="3">
    <location>
        <begin position="78"/>
        <end position="203"/>
    </location>
</feature>
<dbReference type="PROSITE" id="PS51257">
    <property type="entry name" value="PROKAR_LIPOPROTEIN"/>
    <property type="match status" value="1"/>
</dbReference>
<evidence type="ECO:0000313" key="5">
    <source>
        <dbReference type="Proteomes" id="UP000315440"/>
    </source>
</evidence>
<dbReference type="CDD" id="cd00305">
    <property type="entry name" value="Cu-Zn_Superoxide_Dismutase"/>
    <property type="match status" value="1"/>
</dbReference>
<dbReference type="RefSeq" id="WP_231993745.1">
    <property type="nucleotide sequence ID" value="NZ_SJPQ01000003.1"/>
</dbReference>
<organism evidence="4 5">
    <name type="scientific">Pseudobythopirellula maris</name>
    <dbReference type="NCBI Taxonomy" id="2527991"/>
    <lineage>
        <taxon>Bacteria</taxon>
        <taxon>Pseudomonadati</taxon>
        <taxon>Planctomycetota</taxon>
        <taxon>Planctomycetia</taxon>
        <taxon>Pirellulales</taxon>
        <taxon>Lacipirellulaceae</taxon>
        <taxon>Pseudobythopirellula</taxon>
    </lineage>
</organism>
<dbReference type="InterPro" id="IPR024134">
    <property type="entry name" value="SOD_Cu/Zn_/chaperone"/>
</dbReference>
<dbReference type="EC" id="1.15.1.1" evidence="4"/>
<reference evidence="4 5" key="1">
    <citation type="submission" date="2019-02" db="EMBL/GenBank/DDBJ databases">
        <title>Deep-cultivation of Planctomycetes and their phenomic and genomic characterization uncovers novel biology.</title>
        <authorList>
            <person name="Wiegand S."/>
            <person name="Jogler M."/>
            <person name="Boedeker C."/>
            <person name="Pinto D."/>
            <person name="Vollmers J."/>
            <person name="Rivas-Marin E."/>
            <person name="Kohn T."/>
            <person name="Peeters S.H."/>
            <person name="Heuer A."/>
            <person name="Rast P."/>
            <person name="Oberbeckmann S."/>
            <person name="Bunk B."/>
            <person name="Jeske O."/>
            <person name="Meyerdierks A."/>
            <person name="Storesund J.E."/>
            <person name="Kallscheuer N."/>
            <person name="Luecker S."/>
            <person name="Lage O.M."/>
            <person name="Pohl T."/>
            <person name="Merkel B.J."/>
            <person name="Hornburger P."/>
            <person name="Mueller R.-W."/>
            <person name="Bruemmer F."/>
            <person name="Labrenz M."/>
            <person name="Spormann A.M."/>
            <person name="Op Den Camp H."/>
            <person name="Overmann J."/>
            <person name="Amann R."/>
            <person name="Jetten M.S.M."/>
            <person name="Mascher T."/>
            <person name="Medema M.H."/>
            <person name="Devos D.P."/>
            <person name="Kaster A.-K."/>
            <person name="Ovreas L."/>
            <person name="Rohde M."/>
            <person name="Galperin M.Y."/>
            <person name="Jogler C."/>
        </authorList>
    </citation>
    <scope>NUCLEOTIDE SEQUENCE [LARGE SCALE GENOMIC DNA]</scope>
    <source>
        <strain evidence="4 5">Mal64</strain>
    </source>
</reference>
<keyword evidence="2" id="KW-0732">Signal</keyword>
<dbReference type="InterPro" id="IPR018152">
    <property type="entry name" value="SOD_Cu/Zn_BS"/>
</dbReference>
<accession>A0A5C5ZJM9</accession>
<dbReference type="PROSITE" id="PS00087">
    <property type="entry name" value="SOD_CU_ZN_1"/>
    <property type="match status" value="1"/>
</dbReference>
<sequence length="209" mass="21535" precursor="true">MKIMFQHGLAPALALATGCALLISLVGCAPPDADAQQVTRSATEEKSADHQHPQSVRMKIGQPMHGVAILRATDGNEVSGNLSLQDTSRGLRITGVVAGLTPGEHGFHIHQYGDLSDPAGKSAGGHFNPSGEKHGGPHDDVRHAGDFGNIKANDKGEAIVDVLAPQMKLSYVLGRSIVVHGDADDLKSQPSGAAGPRVALAVIGLAEGS</sequence>
<evidence type="ECO:0000259" key="3">
    <source>
        <dbReference type="Pfam" id="PF00080"/>
    </source>
</evidence>
<dbReference type="Gene3D" id="2.60.40.200">
    <property type="entry name" value="Superoxide dismutase, copper/zinc binding domain"/>
    <property type="match status" value="1"/>
</dbReference>
<dbReference type="Proteomes" id="UP000315440">
    <property type="component" value="Unassembled WGS sequence"/>
</dbReference>
<dbReference type="AlphaFoldDB" id="A0A5C5ZJM9"/>
<proteinExistence type="inferred from homology"/>
<evidence type="ECO:0000313" key="4">
    <source>
        <dbReference type="EMBL" id="TWT87247.1"/>
    </source>
</evidence>
<name>A0A5C5ZJM9_9BACT</name>
<dbReference type="GO" id="GO:0005507">
    <property type="term" value="F:copper ion binding"/>
    <property type="evidence" value="ECO:0007669"/>
    <property type="project" value="InterPro"/>
</dbReference>